<dbReference type="InterPro" id="IPR047365">
    <property type="entry name" value="Tudor_AtPTM-like"/>
</dbReference>
<feature type="region of interest" description="Disordered" evidence="8">
    <location>
        <begin position="1"/>
        <end position="60"/>
    </location>
</feature>
<feature type="compositionally biased region" description="Acidic residues" evidence="8">
    <location>
        <begin position="235"/>
        <end position="251"/>
    </location>
</feature>
<dbReference type="Gene3D" id="3.30.420.110">
    <property type="entry name" value="MutS, connector domain"/>
    <property type="match status" value="1"/>
</dbReference>
<comment type="caution">
    <text evidence="12">The sequence shown here is derived from an EMBL/GenBank/DDBJ whole genome shotgun (WGS) entry which is preliminary data.</text>
</comment>
<keyword evidence="5 6" id="KW-0238">DNA-binding</keyword>
<dbReference type="SMART" id="SM00534">
    <property type="entry name" value="MUTSac"/>
    <property type="match status" value="1"/>
</dbReference>
<dbReference type="Pfam" id="PF01624">
    <property type="entry name" value="MutS_I"/>
    <property type="match status" value="1"/>
</dbReference>
<dbReference type="SUPFAM" id="SSF53150">
    <property type="entry name" value="DNA repair protein MutS, domain II"/>
    <property type="match status" value="1"/>
</dbReference>
<dbReference type="GO" id="GO:0005524">
    <property type="term" value="F:ATP binding"/>
    <property type="evidence" value="ECO:0007669"/>
    <property type="project" value="UniProtKB-UniRule"/>
</dbReference>
<dbReference type="GO" id="GO:0005634">
    <property type="term" value="C:nucleus"/>
    <property type="evidence" value="ECO:0000318"/>
    <property type="project" value="GO_Central"/>
</dbReference>
<dbReference type="PIRSF" id="PIRSF037677">
    <property type="entry name" value="DNA_mis_repair_Msh6"/>
    <property type="match status" value="1"/>
</dbReference>
<dbReference type="FunFam" id="3.40.50.300:FF:001885">
    <property type="entry name" value="DNA mismatch repair protein"/>
    <property type="match status" value="1"/>
</dbReference>
<dbReference type="InterPro" id="IPR016151">
    <property type="entry name" value="DNA_mismatch_repair_MutS_N"/>
</dbReference>
<dbReference type="InterPro" id="IPR017261">
    <property type="entry name" value="DNA_mismatch_repair_MutS/MSH"/>
</dbReference>
<feature type="domain" description="DNA mismatch repair proteins mutS family" evidence="11">
    <location>
        <begin position="1078"/>
        <end position="1270"/>
    </location>
</feature>
<evidence type="ECO:0000256" key="4">
    <source>
        <dbReference type="ARBA" id="ARBA00022840"/>
    </source>
</evidence>
<dbReference type="SUPFAM" id="SSF48334">
    <property type="entry name" value="DNA repair protein MutS, domain III"/>
    <property type="match status" value="1"/>
</dbReference>
<dbReference type="GO" id="GO:0003690">
    <property type="term" value="F:double-stranded DNA binding"/>
    <property type="evidence" value="ECO:0000318"/>
    <property type="project" value="GO_Central"/>
</dbReference>
<dbReference type="InterPro" id="IPR007695">
    <property type="entry name" value="DNA_mismatch_repair_MutS-lik_N"/>
</dbReference>
<accession>A0A0K9PDV1</accession>
<dbReference type="Pfam" id="PF05192">
    <property type="entry name" value="MutS_III"/>
    <property type="match status" value="1"/>
</dbReference>
<evidence type="ECO:0000313" key="13">
    <source>
        <dbReference type="Proteomes" id="UP000036987"/>
    </source>
</evidence>
<organism evidence="12 13">
    <name type="scientific">Zostera marina</name>
    <name type="common">Eelgrass</name>
    <dbReference type="NCBI Taxonomy" id="29655"/>
    <lineage>
        <taxon>Eukaryota</taxon>
        <taxon>Viridiplantae</taxon>
        <taxon>Streptophyta</taxon>
        <taxon>Embryophyta</taxon>
        <taxon>Tracheophyta</taxon>
        <taxon>Spermatophyta</taxon>
        <taxon>Magnoliopsida</taxon>
        <taxon>Liliopsida</taxon>
        <taxon>Zosteraceae</taxon>
        <taxon>Zostera</taxon>
    </lineage>
</organism>
<dbReference type="GO" id="GO:0006298">
    <property type="term" value="P:mismatch repair"/>
    <property type="evidence" value="ECO:0007669"/>
    <property type="project" value="InterPro"/>
</dbReference>
<dbReference type="Gene3D" id="3.40.1170.10">
    <property type="entry name" value="DNA repair protein MutS, domain I"/>
    <property type="match status" value="1"/>
</dbReference>
<proteinExistence type="inferred from homology"/>
<dbReference type="FunFam" id="3.40.1170.10:FF:000002">
    <property type="entry name" value="DNA mismatch repair protein"/>
    <property type="match status" value="1"/>
</dbReference>
<evidence type="ECO:0000256" key="2">
    <source>
        <dbReference type="ARBA" id="ARBA00022741"/>
    </source>
</evidence>
<dbReference type="GO" id="GO:0140664">
    <property type="term" value="F:ATP-dependent DNA damage sensor activity"/>
    <property type="evidence" value="ECO:0007669"/>
    <property type="project" value="InterPro"/>
</dbReference>
<dbReference type="FunFam" id="1.10.1420.10:FF:000005">
    <property type="entry name" value="DNA mismatch repair protein"/>
    <property type="match status" value="1"/>
</dbReference>
<dbReference type="InterPro" id="IPR007860">
    <property type="entry name" value="DNA_mmatch_repair_MutS_con_dom"/>
</dbReference>
<dbReference type="Proteomes" id="UP000036987">
    <property type="component" value="Unassembled WGS sequence"/>
</dbReference>
<dbReference type="STRING" id="29655.A0A0K9PDV1"/>
<feature type="region of interest" description="Disordered" evidence="8">
    <location>
        <begin position="218"/>
        <end position="286"/>
    </location>
</feature>
<evidence type="ECO:0000256" key="3">
    <source>
        <dbReference type="ARBA" id="ARBA00022763"/>
    </source>
</evidence>
<dbReference type="CDD" id="cd20404">
    <property type="entry name" value="Tudor_Agenet_AtEML-like"/>
    <property type="match status" value="1"/>
</dbReference>
<comment type="function">
    <text evidence="6 7">Component of the post-replicative DNA mismatch repair system (MMR).</text>
</comment>
<dbReference type="Gene3D" id="3.40.50.300">
    <property type="entry name" value="P-loop containing nucleotide triphosphate hydrolases"/>
    <property type="match status" value="1"/>
</dbReference>
<dbReference type="GO" id="GO:0030983">
    <property type="term" value="F:mismatched DNA binding"/>
    <property type="evidence" value="ECO:0007669"/>
    <property type="project" value="UniProtKB-UniRule"/>
</dbReference>
<dbReference type="Gene3D" id="2.30.30.140">
    <property type="match status" value="1"/>
</dbReference>
<dbReference type="OrthoDB" id="10252754at2759"/>
<evidence type="ECO:0000256" key="1">
    <source>
        <dbReference type="ARBA" id="ARBA00006271"/>
    </source>
</evidence>
<evidence type="ECO:0000259" key="10">
    <source>
        <dbReference type="SMART" id="SM00533"/>
    </source>
</evidence>
<feature type="compositionally biased region" description="Polar residues" evidence="8">
    <location>
        <begin position="1"/>
        <end position="47"/>
    </location>
</feature>
<dbReference type="SMART" id="SM00533">
    <property type="entry name" value="MUTSd"/>
    <property type="match status" value="1"/>
</dbReference>
<feature type="domain" description="Tudor" evidence="9">
    <location>
        <begin position="57"/>
        <end position="115"/>
    </location>
</feature>
<evidence type="ECO:0000256" key="7">
    <source>
        <dbReference type="RuleBase" id="RU003756"/>
    </source>
</evidence>
<keyword evidence="4 6" id="KW-0067">ATP-binding</keyword>
<dbReference type="InterPro" id="IPR000432">
    <property type="entry name" value="DNA_mismatch_repair_MutS_C"/>
</dbReference>
<dbReference type="Pfam" id="PF00488">
    <property type="entry name" value="MutS_V"/>
    <property type="match status" value="1"/>
</dbReference>
<keyword evidence="13" id="KW-1185">Reference proteome</keyword>
<evidence type="ECO:0000256" key="6">
    <source>
        <dbReference type="PIRNR" id="PIRNR037677"/>
    </source>
</evidence>
<dbReference type="SMART" id="SM00333">
    <property type="entry name" value="TUDOR"/>
    <property type="match status" value="1"/>
</dbReference>
<evidence type="ECO:0000313" key="12">
    <source>
        <dbReference type="EMBL" id="KMZ67126.1"/>
    </source>
</evidence>
<dbReference type="Pfam" id="PF05190">
    <property type="entry name" value="MutS_IV"/>
    <property type="match status" value="1"/>
</dbReference>
<keyword evidence="3 6" id="KW-0227">DNA damage</keyword>
<dbReference type="InterPro" id="IPR027417">
    <property type="entry name" value="P-loop_NTPase"/>
</dbReference>
<reference evidence="13" key="1">
    <citation type="journal article" date="2016" name="Nature">
        <title>The genome of the seagrass Zostera marina reveals angiosperm adaptation to the sea.</title>
        <authorList>
            <person name="Olsen J.L."/>
            <person name="Rouze P."/>
            <person name="Verhelst B."/>
            <person name="Lin Y.-C."/>
            <person name="Bayer T."/>
            <person name="Collen J."/>
            <person name="Dattolo E."/>
            <person name="De Paoli E."/>
            <person name="Dittami S."/>
            <person name="Maumus F."/>
            <person name="Michel G."/>
            <person name="Kersting A."/>
            <person name="Lauritano C."/>
            <person name="Lohaus R."/>
            <person name="Toepel M."/>
            <person name="Tonon T."/>
            <person name="Vanneste K."/>
            <person name="Amirebrahimi M."/>
            <person name="Brakel J."/>
            <person name="Bostroem C."/>
            <person name="Chovatia M."/>
            <person name="Grimwood J."/>
            <person name="Jenkins J.W."/>
            <person name="Jueterbock A."/>
            <person name="Mraz A."/>
            <person name="Stam W.T."/>
            <person name="Tice H."/>
            <person name="Bornberg-Bauer E."/>
            <person name="Green P.J."/>
            <person name="Pearson G.A."/>
            <person name="Procaccini G."/>
            <person name="Duarte C.M."/>
            <person name="Schmutz J."/>
            <person name="Reusch T.B.H."/>
            <person name="Van de Peer Y."/>
        </authorList>
    </citation>
    <scope>NUCLEOTIDE SEQUENCE [LARGE SCALE GENOMIC DNA]</scope>
    <source>
        <strain evidence="13">cv. Finnish</strain>
    </source>
</reference>
<dbReference type="InterPro" id="IPR007861">
    <property type="entry name" value="DNA_mismatch_repair_MutS_clamp"/>
</dbReference>
<dbReference type="PANTHER" id="PTHR11361">
    <property type="entry name" value="DNA MISMATCH REPAIR PROTEIN MUTS FAMILY MEMBER"/>
    <property type="match status" value="1"/>
</dbReference>
<keyword evidence="6 7" id="KW-0234">DNA repair</keyword>
<dbReference type="InterPro" id="IPR002999">
    <property type="entry name" value="Tudor"/>
</dbReference>
<evidence type="ECO:0000259" key="11">
    <source>
        <dbReference type="SMART" id="SM00534"/>
    </source>
</evidence>
<dbReference type="Pfam" id="PF21743">
    <property type="entry name" value="PTM_DIR17_Tudor"/>
    <property type="match status" value="1"/>
</dbReference>
<dbReference type="InterPro" id="IPR007696">
    <property type="entry name" value="DNA_mismatch_repair_MutS_core"/>
</dbReference>
<dbReference type="InterPro" id="IPR036187">
    <property type="entry name" value="DNA_mismatch_repair_MutS_sf"/>
</dbReference>
<feature type="domain" description="DNA mismatch repair protein MutS core" evidence="10">
    <location>
        <begin position="717"/>
        <end position="1059"/>
    </location>
</feature>
<gene>
    <name evidence="12" type="ORF">ZOSMA_278G00120</name>
</gene>
<dbReference type="PANTHER" id="PTHR11361:SF150">
    <property type="entry name" value="DNA MISMATCH REPAIR PROTEIN MSH6"/>
    <property type="match status" value="1"/>
</dbReference>
<evidence type="ECO:0000259" key="9">
    <source>
        <dbReference type="SMART" id="SM00333"/>
    </source>
</evidence>
<evidence type="ECO:0000256" key="8">
    <source>
        <dbReference type="SAM" id="MobiDB-lite"/>
    </source>
</evidence>
<dbReference type="EMBL" id="LFYR01000930">
    <property type="protein sequence ID" value="KMZ67126.1"/>
    <property type="molecule type" value="Genomic_DNA"/>
</dbReference>
<dbReference type="InterPro" id="IPR036678">
    <property type="entry name" value="MutS_con_dom_sf"/>
</dbReference>
<dbReference type="NCBIfam" id="NF003810">
    <property type="entry name" value="PRK05399.1"/>
    <property type="match status" value="1"/>
</dbReference>
<dbReference type="InterPro" id="IPR045076">
    <property type="entry name" value="MutS"/>
</dbReference>
<comment type="similarity">
    <text evidence="1 6 7">Belongs to the DNA mismatch repair MutS family.</text>
</comment>
<dbReference type="SUPFAM" id="SSF52540">
    <property type="entry name" value="P-loop containing nucleoside triphosphate hydrolases"/>
    <property type="match status" value="1"/>
</dbReference>
<sequence length="1338" mass="149279">MSRQVRNGRSPLVNKQSQITTFFTSPKTPKSSQTLNPKSTTPVTSSRPPHPSDCSGSRSAVGKKVRVFWPLDEKWYDGRVTSFNEAGGKHTVKYDDGDVEDLDLKSEKIKWVEEKPVSLQRLNSNVSLSGGNSNVEKGKTSVCQTSPLAGVDDSDAKKEKTAMSFRRLRRMPSLDDFPVEKKRPVSPSKLKKLSLGVSGGDSTMEDVDASSMKVLVCSDDDDDDSVQDKDWEKEISDDDEMEIDLEEEEEFGGGKKIKNSGSTSKRRKSEVKKVDSSVKKKARVDGSGGNIFSSPTILTKKNYNCQAVGNIVRDDGNVTFSSPLAPVTTMRKNLEPVSIVDSASVLHGDVAERFGKRETEKFRFLHERRKDANGMHPGHVNYDPKTIFLPQEFLKSLSGGQRQWWEFKSKHMDKVLFFKMGKFYELFEMDAHVGAKELDLQYMKGEQPHCGFPEKNFSVNLEKLARKGYRVLVIEQTETPDQLEFRRKEMGSKDKVVKREICAVVTKGTLTEGELLSTNPDANYLMSLTEGCLDDNEGIIVIGVCVVDVSTNKFMLGQFEDDSERQCLCSLLSELRPVEIIKPLKTVSTETEKVLQKYTRNPLFNDLIPNTEFWNAEKTVSEIRNTYQHMGKDIQQLPDLLSGLINDIENGKYALSAFGGSIFYLRQSLLDESLLRCAKFESLPRSNFCTALEKEYVILDAAALESLEILENSRNGSQSGTLFAQLNHCVTAFGKRLLKSWLVRPLYNKGLIVARQDAVAGLKVSILSSALEFRKDISRLPDMERLLARLFSSYEASGRNASKVVLYEDASKKKLREFTVALRGCESMVNACSSLQNILNDNNSSLLHRLLTPGKGFPDILSDLKYFKDAFDWEDADKTGRIIPRAGGDLEYDLIYKNVKEIQLNLKNYLKEQHKLLKDTSINYVTIGKDSYLLELPEKLKSKIPRDYELQSSKKGYFRYWTPKIKMFLAELTQAEAEKENILKSILHRLIGRFSEHHIEWRQLVSTVAEIDVLISVSIASNYYEGPTCRPTITEASCSDTNTPYLSAKSLGHPLLQSDTLGKGSFVHNDVNIGGGHSSFILLTGPNMGGKSTLLRQICLAVILAQIGADVPAESFELSLVDRIFVRMGAKDHIMAGQSTFLTELSETASMLTSATQNSLVALDELGRGTSTSDGQAIAESVLEYFIHTVGCRGMFSTHYHRLALEYERNPKVSLCHMACQVGKGVDGVEEVTFLYRLIGGSCPKSYGVNVARLAGLPASVLKKSMAKSRQFESVYGNEKHSATDIESLNIIGNDGVALLKDIVGIAFTTTDNEKNESSGFTWLNTLQQRAKLLIDQV</sequence>
<dbReference type="SUPFAM" id="SSF55271">
    <property type="entry name" value="DNA repair protein MutS, domain I"/>
    <property type="match status" value="1"/>
</dbReference>
<dbReference type="Pfam" id="PF05188">
    <property type="entry name" value="MutS_II"/>
    <property type="match status" value="1"/>
</dbReference>
<protein>
    <recommendedName>
        <fullName evidence="6">DNA mismatch repair protein</fullName>
    </recommendedName>
</protein>
<dbReference type="SUPFAM" id="SSF63748">
    <property type="entry name" value="Tudor/PWWP/MBT"/>
    <property type="match status" value="1"/>
</dbReference>
<dbReference type="Gene3D" id="1.10.1420.10">
    <property type="match status" value="2"/>
</dbReference>
<keyword evidence="2 6" id="KW-0547">Nucleotide-binding</keyword>
<dbReference type="OMA" id="YWTPNIK"/>
<evidence type="ECO:0000256" key="5">
    <source>
        <dbReference type="ARBA" id="ARBA00023125"/>
    </source>
</evidence>
<name>A0A0K9PDV1_ZOSMR</name>